<evidence type="ECO:0000259" key="5">
    <source>
        <dbReference type="PROSITE" id="PS50966"/>
    </source>
</evidence>
<protein>
    <recommendedName>
        <fullName evidence="5">SWIM-type domain-containing protein</fullName>
    </recommendedName>
</protein>
<comment type="caution">
    <text evidence="6">The sequence shown here is derived from an EMBL/GenBank/DDBJ whole genome shotgun (WGS) entry which is preliminary data.</text>
</comment>
<keyword evidence="3" id="KW-0862">Zinc</keyword>
<dbReference type="InterPro" id="IPR006564">
    <property type="entry name" value="Znf_PMZ"/>
</dbReference>
<dbReference type="PANTHER" id="PTHR31973">
    <property type="entry name" value="POLYPROTEIN, PUTATIVE-RELATED"/>
    <property type="match status" value="1"/>
</dbReference>
<evidence type="ECO:0000313" key="6">
    <source>
        <dbReference type="EMBL" id="CAL0324864.1"/>
    </source>
</evidence>
<dbReference type="EMBL" id="CAXHTB010000018">
    <property type="protein sequence ID" value="CAL0324864.1"/>
    <property type="molecule type" value="Genomic_DNA"/>
</dbReference>
<proteinExistence type="predicted"/>
<evidence type="ECO:0000256" key="4">
    <source>
        <dbReference type="PROSITE-ProRule" id="PRU00325"/>
    </source>
</evidence>
<dbReference type="GO" id="GO:0008270">
    <property type="term" value="F:zinc ion binding"/>
    <property type="evidence" value="ECO:0007669"/>
    <property type="project" value="UniProtKB-KW"/>
</dbReference>
<sequence>MAILRDIVSDFSDEEDIEICSDEDEVDIDVGSSERMTFSTPSTFFRSTSSVAGRDLGHIDESRPDRYVGKCKYFGVGYQWRIRASYNVKRDIWEIKKINGEHSCVSMLVSQDHSKLNSSFISDLIVNLVSADPSIPVKALANEVVSRFGYTMSYKKAWTAKQLALAKIYGDWEGSYNELPRWMNVVQFFCPGTIVKLQAHNRIVDGMEEPSQLILDRVFWAFKPCIEGFEYCKPIVQVDGTFLTGKYAGTLLIASSQDGNRRVFPVAFAIVEGETKEACEWFFYDLKTYVTPQPNLCIISDRGTCLLGALRNEVLGWSSAQSVYCIRHVASNFNKEFRDSDMKDKVVEMGYELMRPRFERMLNLLRQKHSRAGAWLDQIPKEKWTQCYDEGRRFGHMTTNLAECVNGVLKGSRALPITALVKTTYYRLNEWFMHHRNEASNMIRAGHIYCEELTKVLKENQRKATCQLVRTFCRETGVSEVEVVSRSGGRQVRVYTVKVGDGWCDCGEFQSLRLPCSHAVATCASLALDCSQFISPIYRLDNIIKAYGCQFQPIGNEEYWPAYSGPTFIPNPVMRRKSSGRPKTKRIHNEMDEVPVQQIKKCGWCRIEGHNRKSCPLRSRELGESSRQPSNNF</sequence>
<dbReference type="Pfam" id="PF10551">
    <property type="entry name" value="MULE"/>
    <property type="match status" value="1"/>
</dbReference>
<keyword evidence="1" id="KW-0479">Metal-binding</keyword>
<reference evidence="6 7" key="1">
    <citation type="submission" date="2024-03" db="EMBL/GenBank/DDBJ databases">
        <authorList>
            <person name="Martinez-Hernandez J."/>
        </authorList>
    </citation>
    <scope>NUCLEOTIDE SEQUENCE [LARGE SCALE GENOMIC DNA]</scope>
</reference>
<evidence type="ECO:0000256" key="3">
    <source>
        <dbReference type="ARBA" id="ARBA00022833"/>
    </source>
</evidence>
<feature type="domain" description="SWIM-type" evidence="5">
    <location>
        <begin position="495"/>
        <end position="527"/>
    </location>
</feature>
<evidence type="ECO:0000313" key="7">
    <source>
        <dbReference type="Proteomes" id="UP001497480"/>
    </source>
</evidence>
<dbReference type="SMART" id="SM00575">
    <property type="entry name" value="ZnF_PMZ"/>
    <property type="match status" value="1"/>
</dbReference>
<gene>
    <name evidence="6" type="ORF">LLUT_LOCUS25924</name>
</gene>
<keyword evidence="7" id="KW-1185">Reference proteome</keyword>
<dbReference type="InterPro" id="IPR018289">
    <property type="entry name" value="MULE_transposase_dom"/>
</dbReference>
<dbReference type="Pfam" id="PF04434">
    <property type="entry name" value="SWIM"/>
    <property type="match status" value="1"/>
</dbReference>
<evidence type="ECO:0000256" key="1">
    <source>
        <dbReference type="ARBA" id="ARBA00022723"/>
    </source>
</evidence>
<dbReference type="AlphaFoldDB" id="A0AAV1XV66"/>
<dbReference type="PANTHER" id="PTHR31973:SF195">
    <property type="entry name" value="MUDR FAMILY TRANSPOSASE"/>
    <property type="match status" value="1"/>
</dbReference>
<organism evidence="6 7">
    <name type="scientific">Lupinus luteus</name>
    <name type="common">European yellow lupine</name>
    <dbReference type="NCBI Taxonomy" id="3873"/>
    <lineage>
        <taxon>Eukaryota</taxon>
        <taxon>Viridiplantae</taxon>
        <taxon>Streptophyta</taxon>
        <taxon>Embryophyta</taxon>
        <taxon>Tracheophyta</taxon>
        <taxon>Spermatophyta</taxon>
        <taxon>Magnoliopsida</taxon>
        <taxon>eudicotyledons</taxon>
        <taxon>Gunneridae</taxon>
        <taxon>Pentapetalae</taxon>
        <taxon>rosids</taxon>
        <taxon>fabids</taxon>
        <taxon>Fabales</taxon>
        <taxon>Fabaceae</taxon>
        <taxon>Papilionoideae</taxon>
        <taxon>50 kb inversion clade</taxon>
        <taxon>genistoids sensu lato</taxon>
        <taxon>core genistoids</taxon>
        <taxon>Genisteae</taxon>
        <taxon>Lupinus</taxon>
    </lineage>
</organism>
<evidence type="ECO:0000256" key="2">
    <source>
        <dbReference type="ARBA" id="ARBA00022771"/>
    </source>
</evidence>
<dbReference type="PROSITE" id="PS50966">
    <property type="entry name" value="ZF_SWIM"/>
    <property type="match status" value="1"/>
</dbReference>
<dbReference type="Proteomes" id="UP001497480">
    <property type="component" value="Unassembled WGS sequence"/>
</dbReference>
<name>A0AAV1XV66_LUPLU</name>
<accession>A0AAV1XV66</accession>
<dbReference type="InterPro" id="IPR007527">
    <property type="entry name" value="Znf_SWIM"/>
</dbReference>
<keyword evidence="2 4" id="KW-0863">Zinc-finger</keyword>